<reference evidence="2 3" key="2">
    <citation type="journal article" date="2021" name="Genomics">
        <title>High-quality reference genome for Clonorchis sinensis.</title>
        <authorList>
            <person name="Young N.D."/>
            <person name="Stroehlein A.J."/>
            <person name="Kinkar L."/>
            <person name="Wang T."/>
            <person name="Sohn W.M."/>
            <person name="Chang B.C.H."/>
            <person name="Kaur P."/>
            <person name="Weisz D."/>
            <person name="Dudchenko O."/>
            <person name="Aiden E.L."/>
            <person name="Korhonen P.K."/>
            <person name="Gasser R.B."/>
        </authorList>
    </citation>
    <scope>NUCLEOTIDE SEQUENCE [LARGE SCALE GENOMIC DNA]</scope>
    <source>
        <strain evidence="2">Cs-k2</strain>
    </source>
</reference>
<protein>
    <submittedName>
        <fullName evidence="2">Uncharacterized protein</fullName>
    </submittedName>
</protein>
<feature type="region of interest" description="Disordered" evidence="1">
    <location>
        <begin position="308"/>
        <end position="329"/>
    </location>
</feature>
<keyword evidence="3" id="KW-1185">Reference proteome</keyword>
<evidence type="ECO:0000313" key="3">
    <source>
        <dbReference type="Proteomes" id="UP000286415"/>
    </source>
</evidence>
<evidence type="ECO:0000256" key="1">
    <source>
        <dbReference type="SAM" id="MobiDB-lite"/>
    </source>
</evidence>
<feature type="compositionally biased region" description="Polar residues" evidence="1">
    <location>
        <begin position="312"/>
        <end position="329"/>
    </location>
</feature>
<gene>
    <name evidence="2" type="ORF">CSKR_109031</name>
</gene>
<proteinExistence type="predicted"/>
<dbReference type="EMBL" id="NIRI02000056">
    <property type="protein sequence ID" value="KAG5444668.1"/>
    <property type="molecule type" value="Genomic_DNA"/>
</dbReference>
<reference evidence="2 3" key="1">
    <citation type="journal article" date="2018" name="Biotechnol. Adv.">
        <title>Improved genomic resources and new bioinformatic workflow for the carcinogenic parasite Clonorchis sinensis: Biotechnological implications.</title>
        <authorList>
            <person name="Wang D."/>
            <person name="Korhonen P.K."/>
            <person name="Gasser R.B."/>
            <person name="Young N.D."/>
        </authorList>
    </citation>
    <scope>NUCLEOTIDE SEQUENCE [LARGE SCALE GENOMIC DNA]</scope>
    <source>
        <strain evidence="2">Cs-k2</strain>
    </source>
</reference>
<name>A0A419Q4D8_CLOSI</name>
<accession>A0A419Q4D8</accession>
<dbReference type="AlphaFoldDB" id="A0A419Q4D8"/>
<evidence type="ECO:0000313" key="2">
    <source>
        <dbReference type="EMBL" id="KAG5444668.1"/>
    </source>
</evidence>
<dbReference type="Proteomes" id="UP000286415">
    <property type="component" value="Unassembled WGS sequence"/>
</dbReference>
<dbReference type="InParanoid" id="A0A419Q4D8"/>
<sequence length="628" mass="68912">MIFFQLNVQQKCRLVFQLVRYLRSRGLRLPDEPQQGRNWCVSNNAQWGLRALHPERRVTSTASRFFHGHPPVCVIHGLTNADTGARQSSIEFFSAKSNTLSNFLFADSLAPVYTSHGSETTIVEHLKTSQLSCSHRPRLTVMHQDSSFYSLIHMSFEIHRYAEKLNRNSEARALDLAVALKSKLTQLSRNVKRSRNLSTSLWVRNATLSDCTSRSMVLHFGGERHTLRDGLNLVSFSEKTCDFFSSKTRWCGLPLGLNSAITCTEINSFNSSGSSSLSSSDLSPYSIHMVPGLEPHDNYTRTVQPGAAIPPATNNPTGTGNKCPSPPGTDTDNFYLSQTEYVSHTDVADRANHWNSDHAFSIPQSAGQHSVPSCQCAVVAAAAAATYARSCLYHGVAMAAANGSYVPSVNPDNHAFSLTSPPLYSSRTGGIYSPLSACVNDTKLRSKSACFSNPFPGSPTQMFSQPHTAACMFGLGSTTDPTAVPYQAHSYHATTPSVYAQAAVVAAAAAAQKHAQYFQGIYARNKLGKTLTGFSFELSGKPNTPPKSEHIRLLRRENSVMFSMRCCSSGNTLASHVRCSEFRSRDGQRCVPLMSHNKSQTRVQWFPFWCGLTRTTAPEQESDCSTES</sequence>
<organism evidence="2 3">
    <name type="scientific">Clonorchis sinensis</name>
    <name type="common">Chinese liver fluke</name>
    <dbReference type="NCBI Taxonomy" id="79923"/>
    <lineage>
        <taxon>Eukaryota</taxon>
        <taxon>Metazoa</taxon>
        <taxon>Spiralia</taxon>
        <taxon>Lophotrochozoa</taxon>
        <taxon>Platyhelminthes</taxon>
        <taxon>Trematoda</taxon>
        <taxon>Digenea</taxon>
        <taxon>Opisthorchiida</taxon>
        <taxon>Opisthorchiata</taxon>
        <taxon>Opisthorchiidae</taxon>
        <taxon>Clonorchis</taxon>
    </lineage>
</organism>
<comment type="caution">
    <text evidence="2">The sequence shown here is derived from an EMBL/GenBank/DDBJ whole genome shotgun (WGS) entry which is preliminary data.</text>
</comment>